<feature type="coiled-coil region" evidence="1">
    <location>
        <begin position="334"/>
        <end position="361"/>
    </location>
</feature>
<keyword evidence="3" id="KW-0732">Signal</keyword>
<evidence type="ECO:0000313" key="4">
    <source>
        <dbReference type="EMBL" id="MCL6270138.1"/>
    </source>
</evidence>
<accession>A0ABT0PFI2</accession>
<gene>
    <name evidence="4" type="ORF">M3P05_09350</name>
</gene>
<feature type="chain" id="PRO_5047017986" evidence="3">
    <location>
        <begin position="24"/>
        <end position="604"/>
    </location>
</feature>
<protein>
    <submittedName>
        <fullName evidence="4">Uncharacterized protein</fullName>
    </submittedName>
</protein>
<evidence type="ECO:0000313" key="5">
    <source>
        <dbReference type="Proteomes" id="UP001203338"/>
    </source>
</evidence>
<dbReference type="RefSeq" id="WP_249699293.1">
    <property type="nucleotide sequence ID" value="NZ_JAMFLX010000010.1"/>
</dbReference>
<keyword evidence="5" id="KW-1185">Reference proteome</keyword>
<name>A0ABT0PFI2_9GAMM</name>
<proteinExistence type="predicted"/>
<feature type="region of interest" description="Disordered" evidence="2">
    <location>
        <begin position="544"/>
        <end position="563"/>
    </location>
</feature>
<keyword evidence="1" id="KW-0175">Coiled coil</keyword>
<evidence type="ECO:0000256" key="1">
    <source>
        <dbReference type="SAM" id="Coils"/>
    </source>
</evidence>
<sequence>MAFAMLKSKHLRFLFLSASILYAFHNPSAYSLTPPASPSKKPPASPTAPPALKKAKTDNTDSSDEDNISASPPLQPKNPKTPPSLISDTSAQDRDSPLYCNEDANLFPPSPGNDSLQNLLEYAHKSPPKTPSDGGGANDDSDGVSGYDQEETATPRMKDETSDYQSNEETADTLWSLMENQDHIQRFMVRLFIPDVVTNMGKPRKTRGSKKATDSTELSVSKAAALIRLANTFHEDEDEHTKPDFISLLLAINSILTSKESGQLLELSKSKKSFQELALSLFTVDPNNPQEGGFENAKANAEARLLRIKGDRLSVTKDNSDSTRQNFLKRSIHKERLIDSLKAESSQNQELTKTLETARDENIVEVTYPQSPAGSSGDASPSTEPLTLRCAPKEIFQISPTDFNMGELEGEELQAFRDKLQLTVYPLPASLAIPSMEFILEKVAAKLLDTEKSSTEKSESLTQLLLEPVLTIVPFADKNRETMLVMSQILSLLFNLPPPMLWDENNLISFEDDNKHIKEDLTKGIKAGSVLAVSLLSQESLPDDIHNDSGDSIRLTPENNSHQKELRDLEQRIILPDLDEDITALLIGASDEWKQRLHGVTPER</sequence>
<evidence type="ECO:0000256" key="2">
    <source>
        <dbReference type="SAM" id="MobiDB-lite"/>
    </source>
</evidence>
<feature type="region of interest" description="Disordered" evidence="2">
    <location>
        <begin position="32"/>
        <end position="169"/>
    </location>
</feature>
<feature type="compositionally biased region" description="Pro residues" evidence="2">
    <location>
        <begin position="35"/>
        <end position="49"/>
    </location>
</feature>
<feature type="compositionally biased region" description="Pro residues" evidence="2">
    <location>
        <begin position="73"/>
        <end position="82"/>
    </location>
</feature>
<feature type="signal peptide" evidence="3">
    <location>
        <begin position="1"/>
        <end position="23"/>
    </location>
</feature>
<dbReference type="EMBL" id="JAMFLX010000010">
    <property type="protein sequence ID" value="MCL6270138.1"/>
    <property type="molecule type" value="Genomic_DNA"/>
</dbReference>
<organism evidence="4 5">
    <name type="scientific">Parendozoicomonas callyspongiae</name>
    <dbReference type="NCBI Taxonomy" id="2942213"/>
    <lineage>
        <taxon>Bacteria</taxon>
        <taxon>Pseudomonadati</taxon>
        <taxon>Pseudomonadota</taxon>
        <taxon>Gammaproteobacteria</taxon>
        <taxon>Oceanospirillales</taxon>
        <taxon>Endozoicomonadaceae</taxon>
        <taxon>Parendozoicomonas</taxon>
    </lineage>
</organism>
<dbReference type="Proteomes" id="UP001203338">
    <property type="component" value="Unassembled WGS sequence"/>
</dbReference>
<comment type="caution">
    <text evidence="4">The sequence shown here is derived from an EMBL/GenBank/DDBJ whole genome shotgun (WGS) entry which is preliminary data.</text>
</comment>
<evidence type="ECO:0000256" key="3">
    <source>
        <dbReference type="SAM" id="SignalP"/>
    </source>
</evidence>
<reference evidence="4 5" key="1">
    <citation type="submission" date="2022-05" db="EMBL/GenBank/DDBJ databases">
        <authorList>
            <person name="Park J.-S."/>
        </authorList>
    </citation>
    <scope>NUCLEOTIDE SEQUENCE [LARGE SCALE GENOMIC DNA]</scope>
    <source>
        <strain evidence="4 5">2012CJ34-2</strain>
    </source>
</reference>